<dbReference type="Proteomes" id="UP001219957">
    <property type="component" value="Chromosome"/>
</dbReference>
<reference evidence="1 2" key="1">
    <citation type="submission" date="2022-10" db="EMBL/GenBank/DDBJ databases">
        <title>Complete genome sequence of Exiguobacterium profundum TSS-3 isolated from an extremely saline-alkaline spring located in Ixtapa, Chiapas-Mexico.</title>
        <authorList>
            <person name="Rincon-Rosales R."/>
            <person name="Rogel M.A."/>
            <person name="Rincon-Molina C.I."/>
            <person name="Guerrero G."/>
            <person name="Manzano-Gomez L.A."/>
            <person name="Lopez-Lopez A."/>
            <person name="Rincon Molina F.A."/>
            <person name="Martinez-Romero E."/>
        </authorList>
    </citation>
    <scope>NUCLEOTIDE SEQUENCE [LARGE SCALE GENOMIC DNA]</scope>
    <source>
        <strain evidence="1 2">TSS-3</strain>
    </source>
</reference>
<organism evidence="1 2">
    <name type="scientific">Exiguobacterium profundum</name>
    <dbReference type="NCBI Taxonomy" id="307643"/>
    <lineage>
        <taxon>Bacteria</taxon>
        <taxon>Bacillati</taxon>
        <taxon>Bacillota</taxon>
        <taxon>Bacilli</taxon>
        <taxon>Bacillales</taxon>
        <taxon>Bacillales Family XII. Incertae Sedis</taxon>
        <taxon>Exiguobacterium</taxon>
    </lineage>
</organism>
<gene>
    <name evidence="1" type="ORF">OE059_03165</name>
</gene>
<keyword evidence="2" id="KW-1185">Reference proteome</keyword>
<evidence type="ECO:0000313" key="1">
    <source>
        <dbReference type="EMBL" id="WED55873.1"/>
    </source>
</evidence>
<accession>A0ABY8B460</accession>
<proteinExistence type="predicted"/>
<dbReference type="EMBL" id="CP109617">
    <property type="protein sequence ID" value="WED55873.1"/>
    <property type="molecule type" value="Genomic_DNA"/>
</dbReference>
<evidence type="ECO:0000313" key="2">
    <source>
        <dbReference type="Proteomes" id="UP001219957"/>
    </source>
</evidence>
<sequence>MSSSEEVRDWLFEAIQASGKRPIEDTWSMEAFTLYLDEVDEMYVPLSLREGLPERLLFETHIVRDEVGEEWTGFVGRRVLDKQVVLRVLMCGEKKLLAKREEG</sequence>
<dbReference type="RefSeq" id="WP_275060336.1">
    <property type="nucleotide sequence ID" value="NZ_CP109617.1"/>
</dbReference>
<protein>
    <submittedName>
        <fullName evidence="1">Uncharacterized protein</fullName>
    </submittedName>
</protein>
<name>A0ABY8B460_9BACL</name>